<feature type="non-terminal residue" evidence="1">
    <location>
        <position position="78"/>
    </location>
</feature>
<gene>
    <name evidence="1" type="ORF">AVDCRST_MAG79-817</name>
</gene>
<organism evidence="1">
    <name type="scientific">uncultured Thermoleophilia bacterium</name>
    <dbReference type="NCBI Taxonomy" id="1497501"/>
    <lineage>
        <taxon>Bacteria</taxon>
        <taxon>Bacillati</taxon>
        <taxon>Actinomycetota</taxon>
        <taxon>Thermoleophilia</taxon>
        <taxon>environmental samples</taxon>
    </lineage>
</organism>
<accession>A0A6J4TRL5</accession>
<dbReference type="InterPro" id="IPR036390">
    <property type="entry name" value="WH_DNA-bd_sf"/>
</dbReference>
<dbReference type="EMBL" id="CADCWC010000155">
    <property type="protein sequence ID" value="CAA9529955.1"/>
    <property type="molecule type" value="Genomic_DNA"/>
</dbReference>
<name>A0A6J4TRL5_9ACTN</name>
<evidence type="ECO:0000313" key="1">
    <source>
        <dbReference type="EMBL" id="CAA9529955.1"/>
    </source>
</evidence>
<dbReference type="InterPro" id="IPR036388">
    <property type="entry name" value="WH-like_DNA-bd_sf"/>
</dbReference>
<dbReference type="SUPFAM" id="SSF46785">
    <property type="entry name" value="Winged helix' DNA-binding domain"/>
    <property type="match status" value="1"/>
</dbReference>
<sequence>MSTQVLHHAVTTGPAVLAWTRLLRAHASTTRLLSASLQTAHGLTINDYEALHVLSEAPERRLRRLDLSRRLLLTPSGV</sequence>
<protein>
    <recommendedName>
        <fullName evidence="2">MarR family transcriptional regulator</fullName>
    </recommendedName>
</protein>
<dbReference type="AlphaFoldDB" id="A0A6J4TRL5"/>
<reference evidence="1" key="1">
    <citation type="submission" date="2020-02" db="EMBL/GenBank/DDBJ databases">
        <authorList>
            <person name="Meier V. D."/>
        </authorList>
    </citation>
    <scope>NUCLEOTIDE SEQUENCE</scope>
    <source>
        <strain evidence="1">AVDCRST_MAG79</strain>
    </source>
</reference>
<dbReference type="Gene3D" id="1.10.10.10">
    <property type="entry name" value="Winged helix-like DNA-binding domain superfamily/Winged helix DNA-binding domain"/>
    <property type="match status" value="1"/>
</dbReference>
<evidence type="ECO:0008006" key="2">
    <source>
        <dbReference type="Google" id="ProtNLM"/>
    </source>
</evidence>
<proteinExistence type="predicted"/>